<dbReference type="EMBL" id="AB583548">
    <property type="protein sequence ID" value="BAJ78784.1"/>
    <property type="molecule type" value="mRNA"/>
</dbReference>
<dbReference type="InterPro" id="IPR036844">
    <property type="entry name" value="Hint_dom_sf"/>
</dbReference>
<evidence type="ECO:0000256" key="8">
    <source>
        <dbReference type="ARBA" id="ARBA00022801"/>
    </source>
</evidence>
<feature type="non-terminal residue" evidence="20">
    <location>
        <position position="1"/>
    </location>
</feature>
<dbReference type="GO" id="GO:0000139">
    <property type="term" value="C:Golgi membrane"/>
    <property type="evidence" value="ECO:0007669"/>
    <property type="project" value="UniProtKB-SubCell"/>
</dbReference>
<comment type="function">
    <molecule>Protein hedgehog</molecule>
    <text evidence="16">The C-terminal part of the hedgehog protein precursor displays an autoproteolysis activity that results in the cleavage of the full-length protein into two parts (N-product and C-product). In addition, the C-terminal part displays a cholesterol transferase activity that results by the covalent attachment of a cholesterol moiety to the C-terminal of the newly generated N-product.</text>
</comment>
<evidence type="ECO:0000256" key="15">
    <source>
        <dbReference type="ARBA" id="ARBA00048589"/>
    </source>
</evidence>
<keyword evidence="16" id="KW-0256">Endoplasmic reticulum</keyword>
<evidence type="ECO:0000256" key="14">
    <source>
        <dbReference type="ARBA" id="ARBA00034131"/>
    </source>
</evidence>
<evidence type="ECO:0000256" key="9">
    <source>
        <dbReference type="ARBA" id="ARBA00022813"/>
    </source>
</evidence>
<evidence type="ECO:0000256" key="3">
    <source>
        <dbReference type="ARBA" id="ARBA00022475"/>
    </source>
</evidence>
<sequence length="586" mass="58208">LTPNYNPDVVFKDEEGTGADRLMTQRCKERLNSLAISVMNTWPGVKLRVTEGWDEDGHHSEESLHYEGRAVDITTSDRDRDKYGTLARLAAQAGFDWVHYESKSHVHCSVKAENSNIAAAKGSEGCFHGDARLLVEGGGSKRLRDLRAGERVLAASGPTSPPAYSDLLLFLDREPRQRRRFIALETEGGGRLLVTPSHLVFAAPGDSGGGGGDGGSGGPPEERAVAIFASRVRPGMFVFELAGAPADADAADGGADGGGVVGGGGIDIPGVVGVDVPGVVGGSVSGGAGGVSGVVVGDGDSLYFGRGGVGTGGDAARGDCKSGGVGGAASLGGCDGRGNGGDATSGGSCSIVAESGDDGNRSGGGCRYISHCAAARAGRAAGSAAANASAGSAAPASAVCSVASFAAAGAASATGSAANSTASVAACSNDGVDARAAVTAAGSAAAAAADAGAADGAPRLRAVRVARVSWVEALGSYAPLTHHGTAVVDGLLVSCYAAVEMHGLAHVAFAPLRTGHQLMRGLGIQPRSDGGGGSGNSSSGSSSSSKSARGAEAEGIHWYPRLLHTLARLLLSEDAFHPLAWPRLSS</sequence>
<dbReference type="InterPro" id="IPR050387">
    <property type="entry name" value="Hedgehog_Signaling"/>
</dbReference>
<keyword evidence="7 16" id="KW-0732">Signal</keyword>
<dbReference type="GO" id="GO:0016540">
    <property type="term" value="P:protein autoprocessing"/>
    <property type="evidence" value="ECO:0007669"/>
    <property type="project" value="InterPro"/>
</dbReference>
<dbReference type="PANTHER" id="PTHR11889:SF56">
    <property type="entry name" value="DESERT HEDGEHOG PROTEIN"/>
    <property type="match status" value="1"/>
</dbReference>
<dbReference type="GO" id="GO:0005789">
    <property type="term" value="C:endoplasmic reticulum membrane"/>
    <property type="evidence" value="ECO:0007669"/>
    <property type="project" value="UniProtKB-SubCell"/>
</dbReference>
<feature type="domain" description="Hint" evidence="18">
    <location>
        <begin position="457"/>
        <end position="501"/>
    </location>
</feature>
<dbReference type="InterPro" id="IPR009045">
    <property type="entry name" value="Zn_M74/Hedgehog-like"/>
</dbReference>
<dbReference type="InterPro" id="IPR000320">
    <property type="entry name" value="Hedgehog_signalling_dom"/>
</dbReference>
<feature type="region of interest" description="Disordered" evidence="17">
    <location>
        <begin position="521"/>
        <end position="547"/>
    </location>
</feature>
<dbReference type="Pfam" id="PF01085">
    <property type="entry name" value="HH_signal"/>
    <property type="match status" value="1"/>
</dbReference>
<dbReference type="InterPro" id="IPR001657">
    <property type="entry name" value="Hedgehog"/>
</dbReference>
<comment type="subunit">
    <text evidence="14">Multimer.</text>
</comment>
<reference evidence="20" key="1">
    <citation type="journal article" date="2011" name="Development">
        <title>Involvement of Hedgehog and FGF signalling in the lamprey telencephalon: evolution of regionalization and dorsoventral patterning of the vertebrate forebrain.</title>
        <authorList>
            <person name="Sugahara F."/>
            <person name="Aota S."/>
            <person name="Kuraku S."/>
            <person name="Murakami Y."/>
            <person name="Takio-Ogawa Y."/>
            <person name="Hirano S."/>
            <person name="Kuratani S."/>
        </authorList>
    </citation>
    <scope>NUCLEOTIDE SEQUENCE</scope>
</reference>
<evidence type="ECO:0000256" key="4">
    <source>
        <dbReference type="ARBA" id="ARBA00022670"/>
    </source>
</evidence>
<dbReference type="AlphaFoldDB" id="E9RGU9"/>
<evidence type="ECO:0000256" key="1">
    <source>
        <dbReference type="ARBA" id="ARBA00010649"/>
    </source>
</evidence>
<dbReference type="FunFam" id="3.30.1380.10:FF:000005">
    <property type="entry name" value="Sonic hedgehog signaling molecule"/>
    <property type="match status" value="1"/>
</dbReference>
<name>E9RGU9_LETCA</name>
<dbReference type="InterPro" id="IPR003586">
    <property type="entry name" value="Hint_dom_C"/>
</dbReference>
<evidence type="ECO:0000256" key="11">
    <source>
        <dbReference type="ARBA" id="ARBA00023136"/>
    </source>
</evidence>
<gene>
    <name evidence="20" type="primary">LjHhC</name>
</gene>
<dbReference type="GO" id="GO:0005615">
    <property type="term" value="C:extracellular space"/>
    <property type="evidence" value="ECO:0007669"/>
    <property type="project" value="TreeGrafter"/>
</dbReference>
<comment type="function">
    <molecule>Protein hedgehog N-product</molecule>
    <text evidence="16">The dually lipidated hedgehog protein N-product is a morphogen which is essential for a variety of patterning events during development.</text>
</comment>
<protein>
    <recommendedName>
        <fullName evidence="16">Hedgehog protein</fullName>
    </recommendedName>
</protein>
<keyword evidence="8 16" id="KW-0378">Hydrolase</keyword>
<dbReference type="SUPFAM" id="SSF55166">
    <property type="entry name" value="Hedgehog/DD-peptidase"/>
    <property type="match status" value="1"/>
</dbReference>
<dbReference type="InterPro" id="IPR001767">
    <property type="entry name" value="Hedgehog_Hint"/>
</dbReference>
<dbReference type="GO" id="GO:0001708">
    <property type="term" value="P:cell fate specification"/>
    <property type="evidence" value="ECO:0007669"/>
    <property type="project" value="TreeGrafter"/>
</dbReference>
<evidence type="ECO:0000259" key="19">
    <source>
        <dbReference type="SMART" id="SM00306"/>
    </source>
</evidence>
<evidence type="ECO:0000256" key="6">
    <source>
        <dbReference type="ARBA" id="ARBA00022723"/>
    </source>
</evidence>
<keyword evidence="11 16" id="KW-0472">Membrane</keyword>
<evidence type="ECO:0000256" key="7">
    <source>
        <dbReference type="ARBA" id="ARBA00022729"/>
    </source>
</evidence>
<keyword evidence="4 16" id="KW-0645">Protease</keyword>
<proteinExistence type="evidence at transcript level"/>
<dbReference type="Gene3D" id="2.170.16.10">
    <property type="entry name" value="Hedgehog/Intein (Hint) domain"/>
    <property type="match status" value="2"/>
</dbReference>
<dbReference type="GO" id="GO:0005113">
    <property type="term" value="F:patched binding"/>
    <property type="evidence" value="ECO:0007669"/>
    <property type="project" value="TreeGrafter"/>
</dbReference>
<evidence type="ECO:0000256" key="13">
    <source>
        <dbReference type="ARBA" id="ARBA00023288"/>
    </source>
</evidence>
<keyword evidence="16" id="KW-0333">Golgi apparatus</keyword>
<keyword evidence="2 16" id="KW-0217">Developmental protein</keyword>
<comment type="similarity">
    <text evidence="1 16">Belongs to the hedgehog family.</text>
</comment>
<dbReference type="PRINTS" id="PR00632">
    <property type="entry name" value="SONICHHOG"/>
</dbReference>
<comment type="subcellular location">
    <molecule>Sonic hedgehog protein</molecule>
    <subcellularLocation>
        <location evidence="16">Endoplasmic reticulum membrane</location>
    </subcellularLocation>
    <subcellularLocation>
        <location evidence="16">Golgi apparatus membrane</location>
    </subcellularLocation>
</comment>
<dbReference type="Gene3D" id="3.30.1380.10">
    <property type="match status" value="1"/>
</dbReference>
<dbReference type="GO" id="GO:0007224">
    <property type="term" value="P:smoothened signaling pathway"/>
    <property type="evidence" value="ECO:0007669"/>
    <property type="project" value="TreeGrafter"/>
</dbReference>
<evidence type="ECO:0000256" key="12">
    <source>
        <dbReference type="ARBA" id="ARBA00023139"/>
    </source>
</evidence>
<dbReference type="PANTHER" id="PTHR11889">
    <property type="entry name" value="HEDGEHOG"/>
    <property type="match status" value="1"/>
</dbReference>
<dbReference type="GO" id="GO:0007267">
    <property type="term" value="P:cell-cell signaling"/>
    <property type="evidence" value="ECO:0007669"/>
    <property type="project" value="InterPro"/>
</dbReference>
<dbReference type="GO" id="GO:0016539">
    <property type="term" value="P:intein-mediated protein splicing"/>
    <property type="evidence" value="ECO:0007669"/>
    <property type="project" value="InterPro"/>
</dbReference>
<dbReference type="GO" id="GO:0005886">
    <property type="term" value="C:plasma membrane"/>
    <property type="evidence" value="ECO:0007669"/>
    <property type="project" value="UniProtKB-SubCell"/>
</dbReference>
<dbReference type="GO" id="GO:0008233">
    <property type="term" value="F:peptidase activity"/>
    <property type="evidence" value="ECO:0007669"/>
    <property type="project" value="UniProtKB-UniRule"/>
</dbReference>
<dbReference type="SMART" id="SM00306">
    <property type="entry name" value="HintN"/>
    <property type="match status" value="1"/>
</dbReference>
<dbReference type="CDD" id="cd00081">
    <property type="entry name" value="Hint"/>
    <property type="match status" value="1"/>
</dbReference>
<dbReference type="GO" id="GO:0005509">
    <property type="term" value="F:calcium ion binding"/>
    <property type="evidence" value="ECO:0007669"/>
    <property type="project" value="TreeGrafter"/>
</dbReference>
<dbReference type="GO" id="GO:0016740">
    <property type="term" value="F:transferase activity"/>
    <property type="evidence" value="ECO:0007669"/>
    <property type="project" value="UniProtKB-KW"/>
</dbReference>
<keyword evidence="3 16" id="KW-1003">Cell membrane</keyword>
<dbReference type="Pfam" id="PF01079">
    <property type="entry name" value="Hint"/>
    <property type="match status" value="2"/>
</dbReference>
<comment type="subcellular location">
    <molecule>Protein hedgehog N-product</molecule>
    <subcellularLocation>
        <location evidence="16">Cell membrane</location>
        <topology evidence="16">Lipid-anchor</topology>
    </subcellularLocation>
</comment>
<evidence type="ECO:0000256" key="16">
    <source>
        <dbReference type="RuleBase" id="RU280812"/>
    </source>
</evidence>
<evidence type="ECO:0000256" key="10">
    <source>
        <dbReference type="ARBA" id="ARBA00022837"/>
    </source>
</evidence>
<feature type="compositionally biased region" description="Low complexity" evidence="17">
    <location>
        <begin position="536"/>
        <end position="547"/>
    </location>
</feature>
<keyword evidence="9 16" id="KW-0068">Autocatalytic cleavage</keyword>
<comment type="catalytic activity">
    <reaction evidence="15">
        <text>glycyl-L-cysteinyl-[protein] + cholesterol + H(+) = [protein]-C-terminal glycyl cholesterol ester + N-terminal L-cysteinyl-[protein]</text>
        <dbReference type="Rhea" id="RHEA:59504"/>
        <dbReference type="Rhea" id="RHEA-COMP:12707"/>
        <dbReference type="Rhea" id="RHEA-COMP:15369"/>
        <dbReference type="Rhea" id="RHEA-COMP:15374"/>
        <dbReference type="ChEBI" id="CHEBI:15378"/>
        <dbReference type="ChEBI" id="CHEBI:16113"/>
        <dbReference type="ChEBI" id="CHEBI:65250"/>
        <dbReference type="ChEBI" id="CHEBI:143135"/>
        <dbReference type="ChEBI" id="CHEBI:143140"/>
    </reaction>
    <physiologicalReaction direction="left-to-right" evidence="15">
        <dbReference type="Rhea" id="RHEA:59505"/>
    </physiologicalReaction>
</comment>
<evidence type="ECO:0000259" key="18">
    <source>
        <dbReference type="SMART" id="SM00305"/>
    </source>
</evidence>
<keyword evidence="13" id="KW-0449">Lipoprotein</keyword>
<dbReference type="SUPFAM" id="SSF51294">
    <property type="entry name" value="Hedgehog/intein (Hint) domain"/>
    <property type="match status" value="2"/>
</dbReference>
<keyword evidence="12" id="KW-0564">Palmitate</keyword>
<dbReference type="InterPro" id="IPR006141">
    <property type="entry name" value="Intein_N"/>
</dbReference>
<dbReference type="GO" id="GO:0048731">
    <property type="term" value="P:system development"/>
    <property type="evidence" value="ECO:0007669"/>
    <property type="project" value="UniProtKB-ARBA"/>
</dbReference>
<keyword evidence="5" id="KW-0808">Transferase</keyword>
<dbReference type="SMART" id="SM00305">
    <property type="entry name" value="HintC"/>
    <property type="match status" value="1"/>
</dbReference>
<dbReference type="InterPro" id="IPR003587">
    <property type="entry name" value="Hint_dom_N"/>
</dbReference>
<evidence type="ECO:0000256" key="5">
    <source>
        <dbReference type="ARBA" id="ARBA00022679"/>
    </source>
</evidence>
<feature type="domain" description="Hint" evidence="19">
    <location>
        <begin position="124"/>
        <end position="242"/>
    </location>
</feature>
<keyword evidence="6" id="KW-0479">Metal-binding</keyword>
<evidence type="ECO:0000313" key="20">
    <source>
        <dbReference type="EMBL" id="BAJ78784.1"/>
    </source>
</evidence>
<organism evidence="20">
    <name type="scientific">Lethenteron camtschaticum</name>
    <name type="common">Japanese lamprey</name>
    <name type="synonym">Lampetra japonica</name>
    <dbReference type="NCBI Taxonomy" id="980415"/>
    <lineage>
        <taxon>Eukaryota</taxon>
        <taxon>Metazoa</taxon>
        <taxon>Chordata</taxon>
        <taxon>Craniata</taxon>
        <taxon>Vertebrata</taxon>
        <taxon>Cyclostomata</taxon>
        <taxon>Hyperoartia</taxon>
        <taxon>Petromyzontiformes</taxon>
        <taxon>Petromyzontidae</taxon>
        <taxon>Lethenteron</taxon>
    </lineage>
</organism>
<dbReference type="PROSITE" id="PS50817">
    <property type="entry name" value="INTEIN_N_TER"/>
    <property type="match status" value="1"/>
</dbReference>
<evidence type="ECO:0000256" key="2">
    <source>
        <dbReference type="ARBA" id="ARBA00022473"/>
    </source>
</evidence>
<accession>E9RGU9</accession>
<dbReference type="GO" id="GO:0010468">
    <property type="term" value="P:regulation of gene expression"/>
    <property type="evidence" value="ECO:0007669"/>
    <property type="project" value="TreeGrafter"/>
</dbReference>
<keyword evidence="10" id="KW-0106">Calcium</keyword>
<evidence type="ECO:0000256" key="17">
    <source>
        <dbReference type="SAM" id="MobiDB-lite"/>
    </source>
</evidence>